<evidence type="ECO:0000256" key="2">
    <source>
        <dbReference type="ARBA" id="ARBA00022679"/>
    </source>
</evidence>
<reference evidence="3 4" key="1">
    <citation type="submission" date="2018-05" db="EMBL/GenBank/DDBJ databases">
        <title>A metagenomic window into the 2 km-deep terrestrial subsurface aquifer revealed taxonomically and functionally diverse microbial community comprising novel uncultured bacterial lineages.</title>
        <authorList>
            <person name="Kadnikov V.V."/>
            <person name="Mardanov A.V."/>
            <person name="Beletsky A.V."/>
            <person name="Banks D."/>
            <person name="Pimenov N.V."/>
            <person name="Frank Y.A."/>
            <person name="Karnachuk O.V."/>
            <person name="Ravin N.V."/>
        </authorList>
    </citation>
    <scope>NUCLEOTIDE SEQUENCE [LARGE SCALE GENOMIC DNA]</scope>
    <source>
        <strain evidence="3">BY5</strain>
    </source>
</reference>
<protein>
    <submittedName>
        <fullName evidence="3">Ribosomal protein L11 methyltransferase</fullName>
    </submittedName>
</protein>
<dbReference type="AlphaFoldDB" id="A0A367ZS37"/>
<comment type="caution">
    <text evidence="3">The sequence shown here is derived from an EMBL/GenBank/DDBJ whole genome shotgun (WGS) entry which is preliminary data.</text>
</comment>
<name>A0A367ZS37_9BACT</name>
<dbReference type="EMBL" id="QOQW01000004">
    <property type="protein sequence ID" value="RCK80846.1"/>
    <property type="molecule type" value="Genomic_DNA"/>
</dbReference>
<gene>
    <name evidence="3" type="ORF">OZSIB_2734</name>
</gene>
<dbReference type="Pfam" id="PF06325">
    <property type="entry name" value="PrmA"/>
    <property type="match status" value="1"/>
</dbReference>
<dbReference type="GO" id="GO:0008276">
    <property type="term" value="F:protein methyltransferase activity"/>
    <property type="evidence" value="ECO:0007669"/>
    <property type="project" value="TreeGrafter"/>
</dbReference>
<evidence type="ECO:0000256" key="1">
    <source>
        <dbReference type="ARBA" id="ARBA00022603"/>
    </source>
</evidence>
<keyword evidence="3" id="KW-0689">Ribosomal protein</keyword>
<proteinExistence type="predicted"/>
<evidence type="ECO:0000313" key="4">
    <source>
        <dbReference type="Proteomes" id="UP000252355"/>
    </source>
</evidence>
<organism evidence="3 4">
    <name type="scientific">Candidatus Ozemobacter sibiricus</name>
    <dbReference type="NCBI Taxonomy" id="2268124"/>
    <lineage>
        <taxon>Bacteria</taxon>
        <taxon>Candidatus Ozemobacteria</taxon>
        <taxon>Candidatus Ozemobacterales</taxon>
        <taxon>Candidatus Ozemobacteraceae</taxon>
        <taxon>Candidatus Ozemobacter</taxon>
    </lineage>
</organism>
<dbReference type="GO" id="GO:0032259">
    <property type="term" value="P:methylation"/>
    <property type="evidence" value="ECO:0007669"/>
    <property type="project" value="UniProtKB-KW"/>
</dbReference>
<dbReference type="SUPFAM" id="SSF53335">
    <property type="entry name" value="S-adenosyl-L-methionine-dependent methyltransferases"/>
    <property type="match status" value="1"/>
</dbReference>
<keyword evidence="2 3" id="KW-0808">Transferase</keyword>
<dbReference type="GO" id="GO:0005840">
    <property type="term" value="C:ribosome"/>
    <property type="evidence" value="ECO:0007669"/>
    <property type="project" value="UniProtKB-KW"/>
</dbReference>
<dbReference type="CDD" id="cd02440">
    <property type="entry name" value="AdoMet_MTases"/>
    <property type="match status" value="1"/>
</dbReference>
<keyword evidence="1 3" id="KW-0489">Methyltransferase</keyword>
<dbReference type="InterPro" id="IPR029063">
    <property type="entry name" value="SAM-dependent_MTases_sf"/>
</dbReference>
<dbReference type="PANTHER" id="PTHR43648:SF1">
    <property type="entry name" value="ELECTRON TRANSFER FLAVOPROTEIN BETA SUBUNIT LYSINE METHYLTRANSFERASE"/>
    <property type="match status" value="1"/>
</dbReference>
<dbReference type="PANTHER" id="PTHR43648">
    <property type="entry name" value="ELECTRON TRANSFER FLAVOPROTEIN BETA SUBUNIT LYSINE METHYLTRANSFERASE"/>
    <property type="match status" value="1"/>
</dbReference>
<accession>A0A367ZS37</accession>
<sequence>MLRRLDIKVPEEAEEPLLGLAERLGVMVFSSPCLVTEIQGGEEDIAFTGETVVSFLFSTVEQPADEIHRQVQEWVQREGYADATITILEYPDQTDWMAGFRQYFQPLRVGKGILVCPPWNVPDDQTRLKLLIDPGMAFGTGTHETTRLCLMLLEETAPPGGRFLDLGSGSGILAFYLLRRGAAAVIAVEKEGPAVENLRKNAELNQITTGLEVRCADLSGFSPPWPADGLVANLTSPLLREFLPRFAEWVKPEGWGIFSGVNTANAGLVRSSFEPAGWRLDREITEGEWHGFLARRHPPRPSRAAVPQR</sequence>
<keyword evidence="3" id="KW-0687">Ribonucleoprotein</keyword>
<dbReference type="Proteomes" id="UP000252355">
    <property type="component" value="Unassembled WGS sequence"/>
</dbReference>
<dbReference type="InterPro" id="IPR050078">
    <property type="entry name" value="Ribosomal_L11_MeTrfase_PrmA"/>
</dbReference>
<dbReference type="Gene3D" id="3.40.50.150">
    <property type="entry name" value="Vaccinia Virus protein VP39"/>
    <property type="match status" value="1"/>
</dbReference>
<evidence type="ECO:0000313" key="3">
    <source>
        <dbReference type="EMBL" id="RCK80846.1"/>
    </source>
</evidence>